<keyword evidence="4" id="KW-0808">Transferase</keyword>
<comment type="catalytic activity">
    <reaction evidence="1">
        <text>ATP + protein L-histidine = ADP + protein N-phospho-L-histidine.</text>
        <dbReference type="EC" id="2.7.13.3"/>
    </reaction>
</comment>
<keyword evidence="9" id="KW-0472">Membrane</keyword>
<evidence type="ECO:0000256" key="4">
    <source>
        <dbReference type="ARBA" id="ARBA00022679"/>
    </source>
</evidence>
<keyword evidence="3" id="KW-0597">Phosphoprotein</keyword>
<dbReference type="GO" id="GO:0005524">
    <property type="term" value="F:ATP binding"/>
    <property type="evidence" value="ECO:0007669"/>
    <property type="project" value="UniProtKB-KW"/>
</dbReference>
<dbReference type="CDD" id="cd16917">
    <property type="entry name" value="HATPase_UhpB-NarQ-NarX-like"/>
    <property type="match status" value="1"/>
</dbReference>
<dbReference type="Pfam" id="PF02518">
    <property type="entry name" value="HATPase_c"/>
    <property type="match status" value="1"/>
</dbReference>
<dbReference type="EC" id="2.7.13.3" evidence="2"/>
<evidence type="ECO:0000259" key="10">
    <source>
        <dbReference type="Pfam" id="PF02518"/>
    </source>
</evidence>
<dbReference type="SUPFAM" id="SSF55874">
    <property type="entry name" value="ATPase domain of HSP90 chaperone/DNA topoisomerase II/histidine kinase"/>
    <property type="match status" value="1"/>
</dbReference>
<keyword evidence="13" id="KW-1185">Reference proteome</keyword>
<evidence type="ECO:0000256" key="3">
    <source>
        <dbReference type="ARBA" id="ARBA00022553"/>
    </source>
</evidence>
<evidence type="ECO:0000256" key="8">
    <source>
        <dbReference type="ARBA" id="ARBA00023012"/>
    </source>
</evidence>
<evidence type="ECO:0000256" key="2">
    <source>
        <dbReference type="ARBA" id="ARBA00012438"/>
    </source>
</evidence>
<feature type="transmembrane region" description="Helical" evidence="9">
    <location>
        <begin position="152"/>
        <end position="171"/>
    </location>
</feature>
<dbReference type="PANTHER" id="PTHR24421">
    <property type="entry name" value="NITRATE/NITRITE SENSOR PROTEIN NARX-RELATED"/>
    <property type="match status" value="1"/>
</dbReference>
<keyword evidence="7" id="KW-0067">ATP-binding</keyword>
<evidence type="ECO:0000256" key="5">
    <source>
        <dbReference type="ARBA" id="ARBA00022741"/>
    </source>
</evidence>
<dbReference type="Gene3D" id="1.20.5.1930">
    <property type="match status" value="1"/>
</dbReference>
<dbReference type="GO" id="GO:0000155">
    <property type="term" value="F:phosphorelay sensor kinase activity"/>
    <property type="evidence" value="ECO:0007669"/>
    <property type="project" value="InterPro"/>
</dbReference>
<dbReference type="RefSeq" id="WP_285971982.1">
    <property type="nucleotide sequence ID" value="NZ_CP127294.1"/>
</dbReference>
<proteinExistence type="predicted"/>
<dbReference type="AlphaFoldDB" id="A0A9Y2MU43"/>
<dbReference type="EMBL" id="CP127294">
    <property type="protein sequence ID" value="WIX81385.1"/>
    <property type="molecule type" value="Genomic_DNA"/>
</dbReference>
<evidence type="ECO:0000313" key="13">
    <source>
        <dbReference type="Proteomes" id="UP001236014"/>
    </source>
</evidence>
<keyword evidence="9" id="KW-0812">Transmembrane</keyword>
<dbReference type="Proteomes" id="UP001236014">
    <property type="component" value="Chromosome"/>
</dbReference>
<feature type="domain" description="Signal transduction histidine kinase subgroup 3 dimerisation and phosphoacceptor" evidence="11">
    <location>
        <begin position="189"/>
        <end position="253"/>
    </location>
</feature>
<feature type="domain" description="Histidine kinase/HSP90-like ATPase" evidence="10">
    <location>
        <begin position="297"/>
        <end position="383"/>
    </location>
</feature>
<keyword evidence="6 12" id="KW-0418">Kinase</keyword>
<organism evidence="12 13">
    <name type="scientific">Amycolatopsis carbonis</name>
    <dbReference type="NCBI Taxonomy" id="715471"/>
    <lineage>
        <taxon>Bacteria</taxon>
        <taxon>Bacillati</taxon>
        <taxon>Actinomycetota</taxon>
        <taxon>Actinomycetes</taxon>
        <taxon>Pseudonocardiales</taxon>
        <taxon>Pseudonocardiaceae</taxon>
        <taxon>Amycolatopsis</taxon>
    </lineage>
</organism>
<feature type="transmembrane region" description="Helical" evidence="9">
    <location>
        <begin position="39"/>
        <end position="61"/>
    </location>
</feature>
<dbReference type="Pfam" id="PF07730">
    <property type="entry name" value="HisKA_3"/>
    <property type="match status" value="1"/>
</dbReference>
<dbReference type="GO" id="GO:0016020">
    <property type="term" value="C:membrane"/>
    <property type="evidence" value="ECO:0007669"/>
    <property type="project" value="InterPro"/>
</dbReference>
<evidence type="ECO:0000313" key="12">
    <source>
        <dbReference type="EMBL" id="WIX81385.1"/>
    </source>
</evidence>
<name>A0A9Y2MU43_9PSEU</name>
<accession>A0A9Y2MU43</accession>
<dbReference type="InterPro" id="IPR036890">
    <property type="entry name" value="HATPase_C_sf"/>
</dbReference>
<keyword evidence="5" id="KW-0547">Nucleotide-binding</keyword>
<dbReference type="GO" id="GO:0046983">
    <property type="term" value="F:protein dimerization activity"/>
    <property type="evidence" value="ECO:0007669"/>
    <property type="project" value="InterPro"/>
</dbReference>
<dbReference type="PANTHER" id="PTHR24421:SF10">
    <property type="entry name" value="NITRATE_NITRITE SENSOR PROTEIN NARQ"/>
    <property type="match status" value="1"/>
</dbReference>
<dbReference type="InterPro" id="IPR003594">
    <property type="entry name" value="HATPase_dom"/>
</dbReference>
<evidence type="ECO:0000256" key="6">
    <source>
        <dbReference type="ARBA" id="ARBA00022777"/>
    </source>
</evidence>
<dbReference type="KEGG" id="acab:QRX50_11800"/>
<feature type="transmembrane region" description="Helical" evidence="9">
    <location>
        <begin position="12"/>
        <end position="33"/>
    </location>
</feature>
<dbReference type="Gene3D" id="3.30.565.10">
    <property type="entry name" value="Histidine kinase-like ATPase, C-terminal domain"/>
    <property type="match status" value="1"/>
</dbReference>
<dbReference type="InterPro" id="IPR050482">
    <property type="entry name" value="Sensor_HK_TwoCompSys"/>
</dbReference>
<evidence type="ECO:0000256" key="7">
    <source>
        <dbReference type="ARBA" id="ARBA00022840"/>
    </source>
</evidence>
<sequence>MTTQRVGPRIALVAEIAALGVLVVLDAVVFARSGPAQGTLALIAVDFAPGLGPVVAVLAVLRRRFPDHVALVATAVSCLSLLGTAVTAGVAALGQRLPVQPSGAESLAIALVVGACCHRLQRPPAATLSILGGIAAVTAPVFRYGIGSPAALLSAAAAVAWGAALAIGLLLRDADARARAEAVEVRAAERLNLARELHDLVAHQITGVVVRVQAAHRVTERQGGDTSAFAEIEQAGAEALASMRRLVGTLRTDGENLFSPPSGLASAVDRAVPDDGTVTLDVPDDLGGLSATPEVVTTVHRLITEALTNARRHAPRATDVRVSVRRDQRDLVVEVGNDGAAKPARPGGYGLIGMTERVTAVGGTVSAGPAAGHRWLVAARLPLETA</sequence>
<evidence type="ECO:0000256" key="1">
    <source>
        <dbReference type="ARBA" id="ARBA00000085"/>
    </source>
</evidence>
<reference evidence="12 13" key="1">
    <citation type="submission" date="2023-06" db="EMBL/GenBank/DDBJ databases">
        <authorList>
            <person name="Oyuntsetseg B."/>
            <person name="Kim S.B."/>
        </authorList>
    </citation>
    <scope>NUCLEOTIDE SEQUENCE [LARGE SCALE GENOMIC DNA]</scope>
    <source>
        <strain evidence="12 13">2-15</strain>
    </source>
</reference>
<keyword evidence="9" id="KW-1133">Transmembrane helix</keyword>
<keyword evidence="8" id="KW-0902">Two-component regulatory system</keyword>
<dbReference type="InterPro" id="IPR011712">
    <property type="entry name" value="Sig_transdc_His_kin_sub3_dim/P"/>
</dbReference>
<evidence type="ECO:0000256" key="9">
    <source>
        <dbReference type="SAM" id="Phobius"/>
    </source>
</evidence>
<feature type="transmembrane region" description="Helical" evidence="9">
    <location>
        <begin position="68"/>
        <end position="93"/>
    </location>
</feature>
<protein>
    <recommendedName>
        <fullName evidence="2">histidine kinase</fullName>
        <ecNumber evidence="2">2.7.13.3</ecNumber>
    </recommendedName>
</protein>
<gene>
    <name evidence="12" type="ORF">QRX50_11800</name>
</gene>
<evidence type="ECO:0000259" key="11">
    <source>
        <dbReference type="Pfam" id="PF07730"/>
    </source>
</evidence>